<dbReference type="AlphaFoldDB" id="A0A4U1GF70"/>
<dbReference type="EMBL" id="SWDX01000003">
    <property type="protein sequence ID" value="TKC62628.1"/>
    <property type="molecule type" value="Genomic_DNA"/>
</dbReference>
<reference evidence="1 2" key="1">
    <citation type="submission" date="2019-04" db="EMBL/GenBank/DDBJ databases">
        <title>Pedobacter sp. RP-1-16 sp. nov., isolated from Arctic soil.</title>
        <authorList>
            <person name="Dahal R.H."/>
            <person name="Kim D.-U."/>
        </authorList>
    </citation>
    <scope>NUCLEOTIDE SEQUENCE [LARGE SCALE GENOMIC DNA]</scope>
    <source>
        <strain evidence="1 2">RP-1-16</strain>
    </source>
</reference>
<dbReference type="PANTHER" id="PTHR35586:SF1">
    <property type="entry name" value="SLL1691 PROTEIN"/>
    <property type="match status" value="1"/>
</dbReference>
<accession>A0A4U1GF70</accession>
<evidence type="ECO:0008006" key="3">
    <source>
        <dbReference type="Google" id="ProtNLM"/>
    </source>
</evidence>
<dbReference type="Proteomes" id="UP000309594">
    <property type="component" value="Unassembled WGS sequence"/>
</dbReference>
<comment type="caution">
    <text evidence="1">The sequence shown here is derived from an EMBL/GenBank/DDBJ whole genome shotgun (WGS) entry which is preliminary data.</text>
</comment>
<gene>
    <name evidence="1" type="ORF">FBD94_09975</name>
</gene>
<name>A0A4U1GF70_9SPHI</name>
<dbReference type="PANTHER" id="PTHR35586">
    <property type="entry name" value="SLL1691 PROTEIN"/>
    <property type="match status" value="1"/>
</dbReference>
<organism evidence="1 2">
    <name type="scientific">Pedobacter hiemivivus</name>
    <dbReference type="NCBI Taxonomy" id="2530454"/>
    <lineage>
        <taxon>Bacteria</taxon>
        <taxon>Pseudomonadati</taxon>
        <taxon>Bacteroidota</taxon>
        <taxon>Sphingobacteriia</taxon>
        <taxon>Sphingobacteriales</taxon>
        <taxon>Sphingobacteriaceae</taxon>
        <taxon>Pedobacter</taxon>
    </lineage>
</organism>
<protein>
    <recommendedName>
        <fullName evidence="3">Transposase (putative) YhgA-like domain-containing protein</fullName>
    </recommendedName>
</protein>
<evidence type="ECO:0000313" key="1">
    <source>
        <dbReference type="EMBL" id="TKC62628.1"/>
    </source>
</evidence>
<sequence>MRRKDDLLWKGILEDVFEDFLCFMHPDANKIFDFNKGFEFLDKELEQVSPLGEDLFSSKVVDKLVKLYTIDGKEEWILLHVEVQGKYQKNFSERMYTYNYRIWDKHHKPITAYAIFTDPFKVERSNRYERKFLGTRLLYEFNTYKISNQNDEQLLSSNNPFALVVLIAKAAFKISRIVNKGERDRSLLTIKQAILKALHNKGFKMDKIKHVMNFLRHYVRFETEEFNNIFEQEVEQITGRTETMGIEELLLDRATKQGVEQGITQGRIEVARELKKEGLSVDFIAKTTKIAVKKIKTL</sequence>
<evidence type="ECO:0000313" key="2">
    <source>
        <dbReference type="Proteomes" id="UP000309594"/>
    </source>
</evidence>
<proteinExistence type="predicted"/>